<dbReference type="GO" id="GO:0005634">
    <property type="term" value="C:nucleus"/>
    <property type="evidence" value="ECO:0007669"/>
    <property type="project" value="UniProtKB-SubCell"/>
</dbReference>
<evidence type="ECO:0000256" key="1">
    <source>
        <dbReference type="ARBA" id="ARBA00004123"/>
    </source>
</evidence>
<dbReference type="PANTHER" id="PTHR24396:SF19">
    <property type="entry name" value="FI01119P"/>
    <property type="match status" value="1"/>
</dbReference>
<feature type="domain" description="C2H2-type" evidence="12">
    <location>
        <begin position="48"/>
        <end position="78"/>
    </location>
</feature>
<dbReference type="GO" id="GO:0000978">
    <property type="term" value="F:RNA polymerase II cis-regulatory region sequence-specific DNA binding"/>
    <property type="evidence" value="ECO:0007669"/>
    <property type="project" value="TreeGrafter"/>
</dbReference>
<evidence type="ECO:0000256" key="4">
    <source>
        <dbReference type="ARBA" id="ARBA00022771"/>
    </source>
</evidence>
<keyword evidence="7" id="KW-0238">DNA-binding</keyword>
<dbReference type="EMBL" id="BPLR01011036">
    <property type="protein sequence ID" value="GIY43809.1"/>
    <property type="molecule type" value="Genomic_DNA"/>
</dbReference>
<gene>
    <name evidence="13" type="ORF">CEXT_615461</name>
</gene>
<evidence type="ECO:0000256" key="2">
    <source>
        <dbReference type="ARBA" id="ARBA00022723"/>
    </source>
</evidence>
<keyword evidence="6" id="KW-0805">Transcription regulation</keyword>
<dbReference type="SUPFAM" id="SSF57667">
    <property type="entry name" value="beta-beta-alpha zinc fingers"/>
    <property type="match status" value="2"/>
</dbReference>
<feature type="compositionally biased region" description="Basic and acidic residues" evidence="11">
    <location>
        <begin position="116"/>
        <end position="137"/>
    </location>
</feature>
<dbReference type="InterPro" id="IPR051643">
    <property type="entry name" value="Transcr_Reg_ZincFinger"/>
</dbReference>
<dbReference type="Pfam" id="PF00096">
    <property type="entry name" value="zf-C2H2"/>
    <property type="match status" value="1"/>
</dbReference>
<evidence type="ECO:0000256" key="9">
    <source>
        <dbReference type="ARBA" id="ARBA00023242"/>
    </source>
</evidence>
<dbReference type="PROSITE" id="PS50157">
    <property type="entry name" value="ZINC_FINGER_C2H2_2"/>
    <property type="match status" value="2"/>
</dbReference>
<dbReference type="Gene3D" id="3.30.160.60">
    <property type="entry name" value="Classic Zinc Finger"/>
    <property type="match status" value="2"/>
</dbReference>
<evidence type="ECO:0000256" key="7">
    <source>
        <dbReference type="ARBA" id="ARBA00023125"/>
    </source>
</evidence>
<name>A0AAV4TF29_CAEEX</name>
<keyword evidence="9" id="KW-0539">Nucleus</keyword>
<organism evidence="13 14">
    <name type="scientific">Caerostris extrusa</name>
    <name type="common">Bark spider</name>
    <name type="synonym">Caerostris bankana</name>
    <dbReference type="NCBI Taxonomy" id="172846"/>
    <lineage>
        <taxon>Eukaryota</taxon>
        <taxon>Metazoa</taxon>
        <taxon>Ecdysozoa</taxon>
        <taxon>Arthropoda</taxon>
        <taxon>Chelicerata</taxon>
        <taxon>Arachnida</taxon>
        <taxon>Araneae</taxon>
        <taxon>Araneomorphae</taxon>
        <taxon>Entelegynae</taxon>
        <taxon>Araneoidea</taxon>
        <taxon>Araneidae</taxon>
        <taxon>Caerostris</taxon>
    </lineage>
</organism>
<evidence type="ECO:0000256" key="11">
    <source>
        <dbReference type="SAM" id="MobiDB-lite"/>
    </source>
</evidence>
<protein>
    <recommendedName>
        <fullName evidence="12">C2H2-type domain-containing protein</fullName>
    </recommendedName>
</protein>
<evidence type="ECO:0000256" key="8">
    <source>
        <dbReference type="ARBA" id="ARBA00023163"/>
    </source>
</evidence>
<evidence type="ECO:0000259" key="12">
    <source>
        <dbReference type="PROSITE" id="PS50157"/>
    </source>
</evidence>
<dbReference type="FunFam" id="3.30.160.60:FF:001557">
    <property type="entry name" value="Transcription factor E4F1"/>
    <property type="match status" value="1"/>
</dbReference>
<feature type="domain" description="C2H2-type" evidence="12">
    <location>
        <begin position="79"/>
        <end position="106"/>
    </location>
</feature>
<accession>A0AAV4TF29</accession>
<dbReference type="InterPro" id="IPR036236">
    <property type="entry name" value="Znf_C2H2_sf"/>
</dbReference>
<evidence type="ECO:0000313" key="14">
    <source>
        <dbReference type="Proteomes" id="UP001054945"/>
    </source>
</evidence>
<dbReference type="InterPro" id="IPR013087">
    <property type="entry name" value="Znf_C2H2_type"/>
</dbReference>
<evidence type="ECO:0000256" key="10">
    <source>
        <dbReference type="PROSITE-ProRule" id="PRU00042"/>
    </source>
</evidence>
<dbReference type="GO" id="GO:0008270">
    <property type="term" value="F:zinc ion binding"/>
    <property type="evidence" value="ECO:0007669"/>
    <property type="project" value="UniProtKB-KW"/>
</dbReference>
<keyword evidence="4 10" id="KW-0863">Zinc-finger</keyword>
<keyword evidence="8" id="KW-0804">Transcription</keyword>
<comment type="subcellular location">
    <subcellularLocation>
        <location evidence="1">Nucleus</location>
    </subcellularLocation>
</comment>
<dbReference type="GO" id="GO:0000981">
    <property type="term" value="F:DNA-binding transcription factor activity, RNA polymerase II-specific"/>
    <property type="evidence" value="ECO:0007669"/>
    <property type="project" value="TreeGrafter"/>
</dbReference>
<dbReference type="Proteomes" id="UP001054945">
    <property type="component" value="Unassembled WGS sequence"/>
</dbReference>
<keyword evidence="2" id="KW-0479">Metal-binding</keyword>
<evidence type="ECO:0000256" key="6">
    <source>
        <dbReference type="ARBA" id="ARBA00023015"/>
    </source>
</evidence>
<comment type="caution">
    <text evidence="13">The sequence shown here is derived from an EMBL/GenBank/DDBJ whole genome shotgun (WGS) entry which is preliminary data.</text>
</comment>
<dbReference type="PROSITE" id="PS00028">
    <property type="entry name" value="ZINC_FINGER_C2H2_1"/>
    <property type="match status" value="2"/>
</dbReference>
<evidence type="ECO:0000256" key="5">
    <source>
        <dbReference type="ARBA" id="ARBA00022833"/>
    </source>
</evidence>
<reference evidence="13 14" key="1">
    <citation type="submission" date="2021-06" db="EMBL/GenBank/DDBJ databases">
        <title>Caerostris extrusa draft genome.</title>
        <authorList>
            <person name="Kono N."/>
            <person name="Arakawa K."/>
        </authorList>
    </citation>
    <scope>NUCLEOTIDE SEQUENCE [LARGE SCALE GENOMIC DNA]</scope>
</reference>
<dbReference type="PANTHER" id="PTHR24396">
    <property type="entry name" value="ZINC FINGER PROTEIN"/>
    <property type="match status" value="1"/>
</dbReference>
<keyword evidence="14" id="KW-1185">Reference proteome</keyword>
<keyword evidence="3" id="KW-0677">Repeat</keyword>
<dbReference type="SMART" id="SM00355">
    <property type="entry name" value="ZnF_C2H2"/>
    <property type="match status" value="3"/>
</dbReference>
<evidence type="ECO:0000256" key="3">
    <source>
        <dbReference type="ARBA" id="ARBA00022737"/>
    </source>
</evidence>
<proteinExistence type="predicted"/>
<sequence>MSLQVFRVCSTSIHYFKPKKDRCYICLEVFENYAALVDHIKIHTELLLTCPVCDKVFRQVDPATLHKNHLRVHTKETPYVCEKCNRGFSQVGNLKRHLALHVEKKINSEDDNSSDSNKEPPNKEPLNKEPPNKELFQ</sequence>
<dbReference type="GO" id="GO:0045944">
    <property type="term" value="P:positive regulation of transcription by RNA polymerase II"/>
    <property type="evidence" value="ECO:0007669"/>
    <property type="project" value="UniProtKB-ARBA"/>
</dbReference>
<dbReference type="AlphaFoldDB" id="A0AAV4TF29"/>
<feature type="region of interest" description="Disordered" evidence="11">
    <location>
        <begin position="104"/>
        <end position="137"/>
    </location>
</feature>
<keyword evidence="5" id="KW-0862">Zinc</keyword>
<evidence type="ECO:0000313" key="13">
    <source>
        <dbReference type="EMBL" id="GIY43809.1"/>
    </source>
</evidence>